<keyword evidence="3" id="KW-0238">DNA-binding</keyword>
<dbReference type="PROSITE" id="PS50931">
    <property type="entry name" value="HTH_LYSR"/>
    <property type="match status" value="1"/>
</dbReference>
<evidence type="ECO:0000256" key="2">
    <source>
        <dbReference type="ARBA" id="ARBA00023015"/>
    </source>
</evidence>
<evidence type="ECO:0000256" key="4">
    <source>
        <dbReference type="ARBA" id="ARBA00023163"/>
    </source>
</evidence>
<dbReference type="Pfam" id="PF00126">
    <property type="entry name" value="HTH_1"/>
    <property type="match status" value="1"/>
</dbReference>
<dbReference type="PANTHER" id="PTHR30419">
    <property type="entry name" value="HTH-TYPE TRANSCRIPTIONAL REGULATOR YBHD"/>
    <property type="match status" value="1"/>
</dbReference>
<dbReference type="OrthoDB" id="9106612at2"/>
<dbReference type="InterPro" id="IPR036388">
    <property type="entry name" value="WH-like_DNA-bd_sf"/>
</dbReference>
<dbReference type="RefSeq" id="WP_094842548.1">
    <property type="nucleotide sequence ID" value="NZ_NEVS01000004.1"/>
</dbReference>
<dbReference type="InterPro" id="IPR036390">
    <property type="entry name" value="WH_DNA-bd_sf"/>
</dbReference>
<sequence length="300" mass="32886">MNFSLRQLHAFVAVARHASFTKAAEHLHITQSGLSAMVRELEDQLNCRLFERTTRTVRLTPAGRQFIPIVERTLRDLDAAAAEMASLERPGRYRARIGVTPLIACSVIPEVLRRLRREAPQADIDVADLDRALIQGQVESGELDAGFGAFFNRVSGIRRRALFQWHPMLAVAPGMRRSAAPIAWDDIPRHGLVSLPRGNPIQELVDRKLRTVPGDGASGRTVTHLETAMALVEAGLGQAVLPSFAALAGSRWRVRFVPVTPGVTLDYYCITRAGRPASSLVDRFAAVFAEVARGHMDAGS</sequence>
<comment type="caution">
    <text evidence="6">The sequence shown here is derived from an EMBL/GenBank/DDBJ whole genome shotgun (WGS) entry which is preliminary data.</text>
</comment>
<evidence type="ECO:0000259" key="5">
    <source>
        <dbReference type="PROSITE" id="PS50931"/>
    </source>
</evidence>
<dbReference type="SUPFAM" id="SSF53850">
    <property type="entry name" value="Periplasmic binding protein-like II"/>
    <property type="match status" value="1"/>
</dbReference>
<dbReference type="InterPro" id="IPR050950">
    <property type="entry name" value="HTH-type_LysR_regulators"/>
</dbReference>
<dbReference type="InterPro" id="IPR000847">
    <property type="entry name" value="LysR_HTH_N"/>
</dbReference>
<dbReference type="PRINTS" id="PR00039">
    <property type="entry name" value="HTHLYSR"/>
</dbReference>
<dbReference type="InterPro" id="IPR005119">
    <property type="entry name" value="LysR_subst-bd"/>
</dbReference>
<accession>A0A261UIT3</accession>
<evidence type="ECO:0000256" key="1">
    <source>
        <dbReference type="ARBA" id="ARBA00009437"/>
    </source>
</evidence>
<keyword evidence="2" id="KW-0805">Transcription regulation</keyword>
<reference evidence="7" key="1">
    <citation type="submission" date="2017-05" db="EMBL/GenBank/DDBJ databases">
        <title>Complete and WGS of Bordetella genogroups.</title>
        <authorList>
            <person name="Spilker T."/>
            <person name="Lipuma J."/>
        </authorList>
    </citation>
    <scope>NUCLEOTIDE SEQUENCE [LARGE SCALE GENOMIC DNA]</scope>
    <source>
        <strain evidence="7">AU8856</strain>
    </source>
</reference>
<dbReference type="EMBL" id="NEVS01000004">
    <property type="protein sequence ID" value="OZI61140.1"/>
    <property type="molecule type" value="Genomic_DNA"/>
</dbReference>
<organism evidence="6 7">
    <name type="scientific">Bordetella genomosp. 11</name>
    <dbReference type="NCBI Taxonomy" id="1416808"/>
    <lineage>
        <taxon>Bacteria</taxon>
        <taxon>Pseudomonadati</taxon>
        <taxon>Pseudomonadota</taxon>
        <taxon>Betaproteobacteria</taxon>
        <taxon>Burkholderiales</taxon>
        <taxon>Alcaligenaceae</taxon>
        <taxon>Bordetella</taxon>
    </lineage>
</organism>
<dbReference type="Proteomes" id="UP000215767">
    <property type="component" value="Unassembled WGS sequence"/>
</dbReference>
<dbReference type="FunFam" id="1.10.10.10:FF:000001">
    <property type="entry name" value="LysR family transcriptional regulator"/>
    <property type="match status" value="1"/>
</dbReference>
<evidence type="ECO:0000313" key="6">
    <source>
        <dbReference type="EMBL" id="OZI61140.1"/>
    </source>
</evidence>
<dbReference type="GO" id="GO:0005829">
    <property type="term" value="C:cytosol"/>
    <property type="evidence" value="ECO:0007669"/>
    <property type="project" value="TreeGrafter"/>
</dbReference>
<evidence type="ECO:0000256" key="3">
    <source>
        <dbReference type="ARBA" id="ARBA00023125"/>
    </source>
</evidence>
<evidence type="ECO:0000313" key="7">
    <source>
        <dbReference type="Proteomes" id="UP000215767"/>
    </source>
</evidence>
<dbReference type="Pfam" id="PF03466">
    <property type="entry name" value="LysR_substrate"/>
    <property type="match status" value="1"/>
</dbReference>
<dbReference type="Gene3D" id="3.40.190.10">
    <property type="entry name" value="Periplasmic binding protein-like II"/>
    <property type="match status" value="2"/>
</dbReference>
<comment type="similarity">
    <text evidence="1">Belongs to the LysR transcriptional regulatory family.</text>
</comment>
<gene>
    <name evidence="6" type="ORF">CAL28_17505</name>
</gene>
<dbReference type="AlphaFoldDB" id="A0A261UIT3"/>
<protein>
    <submittedName>
        <fullName evidence="6">LysR family transcriptional regulator</fullName>
    </submittedName>
</protein>
<dbReference type="GO" id="GO:0003700">
    <property type="term" value="F:DNA-binding transcription factor activity"/>
    <property type="evidence" value="ECO:0007669"/>
    <property type="project" value="InterPro"/>
</dbReference>
<dbReference type="GO" id="GO:0003677">
    <property type="term" value="F:DNA binding"/>
    <property type="evidence" value="ECO:0007669"/>
    <property type="project" value="UniProtKB-KW"/>
</dbReference>
<dbReference type="SUPFAM" id="SSF46785">
    <property type="entry name" value="Winged helix' DNA-binding domain"/>
    <property type="match status" value="1"/>
</dbReference>
<feature type="domain" description="HTH lysR-type" evidence="5">
    <location>
        <begin position="1"/>
        <end position="60"/>
    </location>
</feature>
<proteinExistence type="inferred from homology"/>
<dbReference type="Gene3D" id="1.10.10.10">
    <property type="entry name" value="Winged helix-like DNA-binding domain superfamily/Winged helix DNA-binding domain"/>
    <property type="match status" value="1"/>
</dbReference>
<name>A0A261UIT3_9BORD</name>
<keyword evidence="7" id="KW-1185">Reference proteome</keyword>
<keyword evidence="4" id="KW-0804">Transcription</keyword>